<feature type="transmembrane region" description="Helical" evidence="9">
    <location>
        <begin position="32"/>
        <end position="50"/>
    </location>
</feature>
<dbReference type="HOGENOM" id="CLU_039929_1_0_2"/>
<evidence type="ECO:0000256" key="7">
    <source>
        <dbReference type="ARBA" id="ARBA00023136"/>
    </source>
</evidence>
<keyword evidence="6 9" id="KW-1133">Transmembrane helix</keyword>
<dbReference type="EMBL" id="CP001014">
    <property type="protein sequence ID" value="ACB40722.1"/>
    <property type="molecule type" value="Genomic_DNA"/>
</dbReference>
<comment type="similarity">
    <text evidence="8">Belongs to the binding-protein-dependent transport system permease family. LivHM subfamily.</text>
</comment>
<feature type="transmembrane region" description="Helical" evidence="9">
    <location>
        <begin position="300"/>
        <end position="320"/>
    </location>
</feature>
<dbReference type="Pfam" id="PF02653">
    <property type="entry name" value="BPD_transp_2"/>
    <property type="match status" value="1"/>
</dbReference>
<reference evidence="10" key="1">
    <citation type="submission" date="2008-03" db="EMBL/GenBank/DDBJ databases">
        <title>Complete sequence of Thermoproteus neutrophilus V24Sta.</title>
        <authorList>
            <consortium name="US DOE Joint Genome Institute"/>
            <person name="Copeland A."/>
            <person name="Lucas S."/>
            <person name="Lapidus A."/>
            <person name="Glavina del Rio T."/>
            <person name="Dalin E."/>
            <person name="Tice H."/>
            <person name="Bruce D."/>
            <person name="Goodwin L."/>
            <person name="Pitluck S."/>
            <person name="Sims D."/>
            <person name="Brettin T."/>
            <person name="Detter J.C."/>
            <person name="Han C."/>
            <person name="Kuske C.R."/>
            <person name="Schmutz J."/>
            <person name="Larimer F."/>
            <person name="Land M."/>
            <person name="Hauser L."/>
            <person name="Kyrpides N."/>
            <person name="Mikhailova N."/>
            <person name="Biddle J.F."/>
            <person name="Zhang Z."/>
            <person name="Fitz-Gibbon S.T."/>
            <person name="Lowe T.M."/>
            <person name="Saltikov C."/>
            <person name="House C.H."/>
            <person name="Richardson P."/>
        </authorList>
    </citation>
    <scope>NUCLEOTIDE SEQUENCE [LARGE SCALE GENOMIC DNA]</scope>
    <source>
        <strain evidence="10">V24Sta</strain>
    </source>
</reference>
<feature type="transmembrane region" description="Helical" evidence="9">
    <location>
        <begin position="244"/>
        <end position="263"/>
    </location>
</feature>
<organism evidence="10 11">
    <name type="scientific">Pyrobaculum neutrophilum (strain DSM 2338 / JCM 9278 / NBRC 100436 / V24Sta)</name>
    <name type="common">Thermoproteus neutrophilus</name>
    <dbReference type="NCBI Taxonomy" id="444157"/>
    <lineage>
        <taxon>Archaea</taxon>
        <taxon>Thermoproteota</taxon>
        <taxon>Thermoprotei</taxon>
        <taxon>Thermoproteales</taxon>
        <taxon>Thermoproteaceae</taxon>
        <taxon>Pyrobaculum</taxon>
    </lineage>
</organism>
<feature type="transmembrane region" description="Helical" evidence="9">
    <location>
        <begin position="80"/>
        <end position="103"/>
    </location>
</feature>
<dbReference type="AlphaFoldDB" id="B1YB22"/>
<dbReference type="PANTHER" id="PTHR11795">
    <property type="entry name" value="BRANCHED-CHAIN AMINO ACID TRANSPORT SYSTEM PERMEASE PROTEIN LIVH"/>
    <property type="match status" value="1"/>
</dbReference>
<evidence type="ECO:0000256" key="8">
    <source>
        <dbReference type="ARBA" id="ARBA00037998"/>
    </source>
</evidence>
<keyword evidence="3" id="KW-1003">Cell membrane</keyword>
<evidence type="ECO:0000256" key="6">
    <source>
        <dbReference type="ARBA" id="ARBA00022989"/>
    </source>
</evidence>
<dbReference type="RefSeq" id="WP_012351141.1">
    <property type="nucleotide sequence ID" value="NC_010525.1"/>
</dbReference>
<dbReference type="STRING" id="444157.Tneu_1804"/>
<feature type="transmembrane region" description="Helical" evidence="9">
    <location>
        <begin position="115"/>
        <end position="136"/>
    </location>
</feature>
<evidence type="ECO:0000256" key="4">
    <source>
        <dbReference type="ARBA" id="ARBA00022692"/>
    </source>
</evidence>
<evidence type="ECO:0000313" key="10">
    <source>
        <dbReference type="EMBL" id="ACB40722.1"/>
    </source>
</evidence>
<dbReference type="GeneID" id="6164494"/>
<accession>B1YB22</accession>
<evidence type="ECO:0000256" key="5">
    <source>
        <dbReference type="ARBA" id="ARBA00022970"/>
    </source>
</evidence>
<dbReference type="CDD" id="cd06582">
    <property type="entry name" value="TM_PBP1_LivH_like"/>
    <property type="match status" value="1"/>
</dbReference>
<evidence type="ECO:0000256" key="9">
    <source>
        <dbReference type="SAM" id="Phobius"/>
    </source>
</evidence>
<feature type="transmembrane region" description="Helical" evidence="9">
    <location>
        <begin position="57"/>
        <end position="74"/>
    </location>
</feature>
<dbReference type="GO" id="GO:0006865">
    <property type="term" value="P:amino acid transport"/>
    <property type="evidence" value="ECO:0007669"/>
    <property type="project" value="UniProtKB-KW"/>
</dbReference>
<keyword evidence="11" id="KW-1185">Reference proteome</keyword>
<comment type="subcellular location">
    <subcellularLocation>
        <location evidence="1">Cell membrane</location>
        <topology evidence="1">Multi-pass membrane protein</topology>
    </subcellularLocation>
</comment>
<dbReference type="OrthoDB" id="43815at2157"/>
<evidence type="ECO:0000256" key="1">
    <source>
        <dbReference type="ARBA" id="ARBA00004651"/>
    </source>
</evidence>
<proteinExistence type="inferred from homology"/>
<dbReference type="eggNOG" id="arCOG01269">
    <property type="taxonomic scope" value="Archaea"/>
</dbReference>
<keyword evidence="5" id="KW-0029">Amino-acid transport</keyword>
<dbReference type="PANTHER" id="PTHR11795:SF449">
    <property type="entry name" value="BRANCHED-CHAIN AMINO ACID TRANSPORT PERMEASE PROTEIN LIVH-RELATED"/>
    <property type="match status" value="1"/>
</dbReference>
<evidence type="ECO:0000256" key="2">
    <source>
        <dbReference type="ARBA" id="ARBA00022448"/>
    </source>
</evidence>
<dbReference type="GO" id="GO:0022857">
    <property type="term" value="F:transmembrane transporter activity"/>
    <property type="evidence" value="ECO:0007669"/>
    <property type="project" value="InterPro"/>
</dbReference>
<keyword evidence="4 9" id="KW-0812">Transmembrane</keyword>
<gene>
    <name evidence="10" type="ordered locus">Tneu_1804</name>
</gene>
<dbReference type="InterPro" id="IPR052157">
    <property type="entry name" value="BCAA_transport_permease"/>
</dbReference>
<name>B1YB22_PYRNV</name>
<dbReference type="KEGG" id="tne:Tneu_1804"/>
<dbReference type="Proteomes" id="UP000001694">
    <property type="component" value="Chromosome"/>
</dbReference>
<evidence type="ECO:0000256" key="3">
    <source>
        <dbReference type="ARBA" id="ARBA00022475"/>
    </source>
</evidence>
<feature type="transmembrane region" description="Helical" evidence="9">
    <location>
        <begin position="270"/>
        <end position="288"/>
    </location>
</feature>
<dbReference type="InterPro" id="IPR001851">
    <property type="entry name" value="ABC_transp_permease"/>
</dbReference>
<dbReference type="GO" id="GO:0005886">
    <property type="term" value="C:plasma membrane"/>
    <property type="evidence" value="ECO:0007669"/>
    <property type="project" value="UniProtKB-SubCell"/>
</dbReference>
<sequence>MKRIALFWLIVAALAVGWAASAAYAPRLAVEGVMYSSILALASVGLTMTYQTTKVPNFAHGAVMGIGILAALALSQRFGLSPYLAGLAALPFAVVASVALYYTLMPIYRRGSSPIILMMASMAYNIILLGALNATADYLGRAWGVFTRSYTLRGADFSIGDVQGLAVVGSSMVAAVSIVMYLFLTKTKLGVALRAAVENEELARSLGINVDRAYLAAWAIAGALAGYSGSLLTLYLTVEPDTGWMMLAGIFAASIAGGLNSVFGAVLGAYLMGFVEVPLATYAAYAVAVEPYQLLQYRPLLPLIAVAVFLIVIPQGLTSLRKK</sequence>
<feature type="transmembrane region" description="Helical" evidence="9">
    <location>
        <begin position="213"/>
        <end position="238"/>
    </location>
</feature>
<feature type="transmembrane region" description="Helical" evidence="9">
    <location>
        <begin position="162"/>
        <end position="184"/>
    </location>
</feature>
<keyword evidence="2" id="KW-0813">Transport</keyword>
<keyword evidence="7 9" id="KW-0472">Membrane</keyword>
<evidence type="ECO:0000313" key="11">
    <source>
        <dbReference type="Proteomes" id="UP000001694"/>
    </source>
</evidence>
<protein>
    <submittedName>
        <fullName evidence="10">Inner-membrane translocator</fullName>
    </submittedName>
</protein>